<gene>
    <name evidence="1" type="ORF">PACLA_8A058957</name>
</gene>
<name>A0A6S7KRU4_PARCT</name>
<dbReference type="Gene3D" id="3.30.70.270">
    <property type="match status" value="2"/>
</dbReference>
<dbReference type="FunFam" id="3.30.70.270:FF:000026">
    <property type="entry name" value="Transposon Ty3-G Gag-Pol polyprotein"/>
    <property type="match status" value="1"/>
</dbReference>
<dbReference type="GO" id="GO:0003676">
    <property type="term" value="F:nucleic acid binding"/>
    <property type="evidence" value="ECO:0007669"/>
    <property type="project" value="InterPro"/>
</dbReference>
<dbReference type="InterPro" id="IPR043502">
    <property type="entry name" value="DNA/RNA_pol_sf"/>
</dbReference>
<reference evidence="1" key="1">
    <citation type="submission" date="2020-04" db="EMBL/GenBank/DDBJ databases">
        <authorList>
            <person name="Alioto T."/>
            <person name="Alioto T."/>
            <person name="Gomez Garrido J."/>
        </authorList>
    </citation>
    <scope>NUCLEOTIDE SEQUENCE</scope>
    <source>
        <strain evidence="1">A484AB</strain>
    </source>
</reference>
<dbReference type="InterPro" id="IPR036397">
    <property type="entry name" value="RNaseH_sf"/>
</dbReference>
<dbReference type="PANTHER" id="PTHR37984:SF10">
    <property type="entry name" value="RIBONUCLEASE H"/>
    <property type="match status" value="1"/>
</dbReference>
<dbReference type="InterPro" id="IPR041588">
    <property type="entry name" value="Integrase_H2C2"/>
</dbReference>
<dbReference type="OrthoDB" id="5985458at2759"/>
<dbReference type="InterPro" id="IPR050951">
    <property type="entry name" value="Retrovirus_Pol_polyprotein"/>
</dbReference>
<accession>A0A6S7KRU4</accession>
<dbReference type="SUPFAM" id="SSF56672">
    <property type="entry name" value="DNA/RNA polymerases"/>
    <property type="match status" value="1"/>
</dbReference>
<dbReference type="Pfam" id="PF17921">
    <property type="entry name" value="Integrase_H2C2"/>
    <property type="match status" value="1"/>
</dbReference>
<dbReference type="FunFam" id="1.10.340.70:FF:000003">
    <property type="entry name" value="Protein CBG25708"/>
    <property type="match status" value="1"/>
</dbReference>
<dbReference type="EMBL" id="CACRXK020017103">
    <property type="protein sequence ID" value="CAB4030743.1"/>
    <property type="molecule type" value="Genomic_DNA"/>
</dbReference>
<dbReference type="Proteomes" id="UP001152795">
    <property type="component" value="Unassembled WGS sequence"/>
</dbReference>
<dbReference type="Gene3D" id="3.30.420.10">
    <property type="entry name" value="Ribonuclease H-like superfamily/Ribonuclease H"/>
    <property type="match status" value="1"/>
</dbReference>
<dbReference type="Pfam" id="PF17919">
    <property type="entry name" value="RT_RNaseH_2"/>
    <property type="match status" value="1"/>
</dbReference>
<evidence type="ECO:0000313" key="1">
    <source>
        <dbReference type="EMBL" id="CAB4030743.1"/>
    </source>
</evidence>
<dbReference type="Gene3D" id="1.10.340.70">
    <property type="match status" value="1"/>
</dbReference>
<keyword evidence="2" id="KW-1185">Reference proteome</keyword>
<dbReference type="Gene3D" id="3.10.10.10">
    <property type="entry name" value="HIV Type 1 Reverse Transcriptase, subunit A, domain 1"/>
    <property type="match status" value="2"/>
</dbReference>
<dbReference type="InterPro" id="IPR001584">
    <property type="entry name" value="Integrase_cat-core"/>
</dbReference>
<dbReference type="Pfam" id="PF00665">
    <property type="entry name" value="rve"/>
    <property type="match status" value="1"/>
</dbReference>
<feature type="non-terminal residue" evidence="1">
    <location>
        <position position="1321"/>
    </location>
</feature>
<dbReference type="InterPro" id="IPR041577">
    <property type="entry name" value="RT_RNaseH_2"/>
</dbReference>
<dbReference type="PANTHER" id="PTHR37984">
    <property type="entry name" value="PROTEIN CBG26694"/>
    <property type="match status" value="1"/>
</dbReference>
<dbReference type="InterPro" id="IPR012337">
    <property type="entry name" value="RNaseH-like_sf"/>
</dbReference>
<dbReference type="PROSITE" id="PS50994">
    <property type="entry name" value="INTEGRASE"/>
    <property type="match status" value="1"/>
</dbReference>
<dbReference type="SUPFAM" id="SSF53098">
    <property type="entry name" value="Ribonuclease H-like"/>
    <property type="match status" value="1"/>
</dbReference>
<organism evidence="1 2">
    <name type="scientific">Paramuricea clavata</name>
    <name type="common">Red gorgonian</name>
    <name type="synonym">Violescent sea-whip</name>
    <dbReference type="NCBI Taxonomy" id="317549"/>
    <lineage>
        <taxon>Eukaryota</taxon>
        <taxon>Metazoa</taxon>
        <taxon>Cnidaria</taxon>
        <taxon>Anthozoa</taxon>
        <taxon>Octocorallia</taxon>
        <taxon>Malacalcyonacea</taxon>
        <taxon>Plexauridae</taxon>
        <taxon>Paramuricea</taxon>
    </lineage>
</organism>
<dbReference type="GO" id="GO:0015074">
    <property type="term" value="P:DNA integration"/>
    <property type="evidence" value="ECO:0007669"/>
    <property type="project" value="InterPro"/>
</dbReference>
<evidence type="ECO:0000313" key="2">
    <source>
        <dbReference type="Proteomes" id="UP001152795"/>
    </source>
</evidence>
<protein>
    <submittedName>
        <fullName evidence="1">Transposon Tf2-9 poly</fullName>
    </submittedName>
</protein>
<sequence length="1321" mass="150000">DATSQNKPVRDHGISILMNHGVATVTQVNLLCALFCGYITYERLNWETRLSTEMMMGKTRDTRTIGGAIIRLNVHKNNQFQKKLITQNTNIYEYEPPPIIELAKALKVALNLLYYPYNPMPPNNGLLMTNVFWEIFECSKSLIIDLIAFFSKHDSVSFDKINYTDIPHADKGVYQLKTLVVIFSLTFPFPLARVHICILHLATRIGYILHAQSCVRYPRSSGKSLEPEDCSAMLRHQIGADVYSTLTPLEIAESFHFGTRSQKPCGSIGEYVVALKKLSIHCNFGEFLNRALRDRFVCGLNNVKIQNKLLTTENITFDKACQIAKSMEMAERNTQEFHPTTSASASSEGTVNQIESHIASVCRSKTSKEVKPGSTSKHGQADRGNIQNLSLYDSHNDNVNSDELGIYSLYSVESENYCQSHKRYNVELSLNGVVCDMEIDTAADFSIMTVKLKTYTGEILQMKLDWGRVFSIKTSEQSNARDQLNVLLSKYKNMFEDSYEGMKGFEAHITMKDGARPVFVKPRKVPYALKEAVEAELEKLERNGVIKKTERTKWASPVVVVPKADKSIRLCGDYKVLYTMLTGYTKLPYGVKSAPKIFHDQSKMDQILQGIKKCVCKQDDILIGGNDWRENLKILKQPKCEFLRPEVVYLGLKIYEKGLHPVEEKVDAVRKAPVPSNVSELRSFLGMVQYYHSFLPNLATTLAPLHKLFKKDVQWKWTSECQKAHDVCKQSLTSDTLLVHYDLNRKLRLACDASSYGLGAVLSHVMDDGHERPIAHASRTLSQTEKNYAQIEREALSIVFGVKKFHQFLYGRNFTLITDHKPLLAILGPRSAIPTLAAARMQRWALVLSTYDYVIEYKSSEKHANCDALSRLPHQNSTIGSESAIYQDENLKPYHNRKLELSCEQHCVLWGSRVVIPPVFREKMLNELHWEHPGVCGMKAIARTCVWWPKMDEDIERAVKACTVCQSVRNTPPHAPLIPWKWPTRPFQRVHIDFCQEGKDYFLVVIDSHSKWIEVKHMTSTTTQRTLDELRLIFAVYGLPEEVVSDNGPQFTATEFVEFMTKNGIKHTLVPPYHPQSNGAAERSVRVVKEALAKQVIQGTQGVSMKHRLANFLLRYRTTPHSTTGVSPGELMMKRRLRTRLSLVKPDLAQVVEGKATNKTNKWILDHMIKAHDGRENGSNDLKDDDDESEPPSFVYYMFFVGSCRTNTLLKHIGSNPTVAGHIFQARPNTLLSWKSIGLVFQRSTYWSTYCSNILNTLLKDIAQLEEHWASIPKVVGSNPTVAGHIFQGRPVWICTQKHIGQHIAQLEEHWASIPKVNILL</sequence>
<feature type="non-terminal residue" evidence="1">
    <location>
        <position position="1"/>
    </location>
</feature>
<comment type="caution">
    <text evidence="1">The sequence shown here is derived from an EMBL/GenBank/DDBJ whole genome shotgun (WGS) entry which is preliminary data.</text>
</comment>
<dbReference type="InterPro" id="IPR043128">
    <property type="entry name" value="Rev_trsase/Diguanyl_cyclase"/>
</dbReference>
<dbReference type="FunFam" id="3.30.420.10:FF:000063">
    <property type="entry name" value="Retrovirus-related Pol polyprotein from transposon 297-like Protein"/>
    <property type="match status" value="1"/>
</dbReference>
<proteinExistence type="predicted"/>
<dbReference type="FunFam" id="3.10.20.370:FF:000001">
    <property type="entry name" value="Retrovirus-related Pol polyprotein from transposon 17.6-like protein"/>
    <property type="match status" value="1"/>
</dbReference>
<dbReference type="CDD" id="cd09274">
    <property type="entry name" value="RNase_HI_RT_Ty3"/>
    <property type="match status" value="1"/>
</dbReference>
<dbReference type="AntiFam" id="ANF00010">
    <property type="entry name" value="tRNA translation"/>
</dbReference>